<sequence length="63" mass="7312">MDMGSLPLRTSKRVYQEDEIVRRVELLEDSVKALSDQNENLTRNKRRTEQIASGNDRKIHGLT</sequence>
<name>A0AAD5MQM0_PARTN</name>
<gene>
    <name evidence="2" type="ORF">KIN20_022429</name>
</gene>
<dbReference type="Proteomes" id="UP001196413">
    <property type="component" value="Unassembled WGS sequence"/>
</dbReference>
<feature type="region of interest" description="Disordered" evidence="1">
    <location>
        <begin position="38"/>
        <end position="63"/>
    </location>
</feature>
<evidence type="ECO:0000313" key="2">
    <source>
        <dbReference type="EMBL" id="KAJ1362762.1"/>
    </source>
</evidence>
<keyword evidence="3" id="KW-1185">Reference proteome</keyword>
<accession>A0AAD5MQM0</accession>
<proteinExistence type="predicted"/>
<organism evidence="2 3">
    <name type="scientific">Parelaphostrongylus tenuis</name>
    <name type="common">Meningeal worm</name>
    <dbReference type="NCBI Taxonomy" id="148309"/>
    <lineage>
        <taxon>Eukaryota</taxon>
        <taxon>Metazoa</taxon>
        <taxon>Ecdysozoa</taxon>
        <taxon>Nematoda</taxon>
        <taxon>Chromadorea</taxon>
        <taxon>Rhabditida</taxon>
        <taxon>Rhabditina</taxon>
        <taxon>Rhabditomorpha</taxon>
        <taxon>Strongyloidea</taxon>
        <taxon>Metastrongylidae</taxon>
        <taxon>Parelaphostrongylus</taxon>
    </lineage>
</organism>
<comment type="caution">
    <text evidence="2">The sequence shown here is derived from an EMBL/GenBank/DDBJ whole genome shotgun (WGS) entry which is preliminary data.</text>
</comment>
<dbReference type="EMBL" id="JAHQIW010004523">
    <property type="protein sequence ID" value="KAJ1362762.1"/>
    <property type="molecule type" value="Genomic_DNA"/>
</dbReference>
<reference evidence="2" key="1">
    <citation type="submission" date="2021-06" db="EMBL/GenBank/DDBJ databases">
        <title>Parelaphostrongylus tenuis whole genome reference sequence.</title>
        <authorList>
            <person name="Garwood T.J."/>
            <person name="Larsen P.A."/>
            <person name="Fountain-Jones N.M."/>
            <person name="Garbe J.R."/>
            <person name="Macchietto M.G."/>
            <person name="Kania S.A."/>
            <person name="Gerhold R.W."/>
            <person name="Richards J.E."/>
            <person name="Wolf T.M."/>
        </authorList>
    </citation>
    <scope>NUCLEOTIDE SEQUENCE</scope>
    <source>
        <strain evidence="2">MNPRO001-30</strain>
        <tissue evidence="2">Meninges</tissue>
    </source>
</reference>
<evidence type="ECO:0000256" key="1">
    <source>
        <dbReference type="SAM" id="MobiDB-lite"/>
    </source>
</evidence>
<protein>
    <submittedName>
        <fullName evidence="2">Uncharacterized protein</fullName>
    </submittedName>
</protein>
<evidence type="ECO:0000313" key="3">
    <source>
        <dbReference type="Proteomes" id="UP001196413"/>
    </source>
</evidence>
<dbReference type="AlphaFoldDB" id="A0AAD5MQM0"/>